<evidence type="ECO:0000256" key="1">
    <source>
        <dbReference type="ARBA" id="ARBA00010914"/>
    </source>
</evidence>
<evidence type="ECO:0000259" key="7">
    <source>
        <dbReference type="PROSITE" id="PS51085"/>
    </source>
</evidence>
<keyword evidence="3" id="KW-0479">Metal-binding</keyword>
<dbReference type="GO" id="GO:0140647">
    <property type="term" value="P:P450-containing electron transport chain"/>
    <property type="evidence" value="ECO:0007669"/>
    <property type="project" value="InterPro"/>
</dbReference>
<dbReference type="SMR" id="D0LM31"/>
<comment type="cofactor">
    <cofactor evidence="6">
        <name>[2Fe-2S] cluster</name>
        <dbReference type="ChEBI" id="CHEBI:190135"/>
    </cofactor>
</comment>
<organism evidence="8 9">
    <name type="scientific">Haliangium ochraceum (strain DSM 14365 / JCM 11303 / SMP-2)</name>
    <dbReference type="NCBI Taxonomy" id="502025"/>
    <lineage>
        <taxon>Bacteria</taxon>
        <taxon>Pseudomonadati</taxon>
        <taxon>Myxococcota</taxon>
        <taxon>Polyangia</taxon>
        <taxon>Haliangiales</taxon>
        <taxon>Kofleriaceae</taxon>
        <taxon>Haliangium</taxon>
    </lineage>
</organism>
<comment type="similarity">
    <text evidence="1">Belongs to the adrenodoxin/putidaredoxin family.</text>
</comment>
<dbReference type="PANTHER" id="PTHR23426">
    <property type="entry name" value="FERREDOXIN/ADRENODOXIN"/>
    <property type="match status" value="1"/>
</dbReference>
<dbReference type="Pfam" id="PF00111">
    <property type="entry name" value="Fer2"/>
    <property type="match status" value="1"/>
</dbReference>
<dbReference type="Gene3D" id="3.10.20.30">
    <property type="match status" value="1"/>
</dbReference>
<dbReference type="KEGG" id="hoh:Hoch_2678"/>
<dbReference type="InterPro" id="IPR001055">
    <property type="entry name" value="Adrenodoxin-like"/>
</dbReference>
<dbReference type="InterPro" id="IPR012675">
    <property type="entry name" value="Beta-grasp_dom_sf"/>
</dbReference>
<name>D0LM31_HALO1</name>
<protein>
    <submittedName>
        <fullName evidence="8">Ferredoxin</fullName>
    </submittedName>
</protein>
<evidence type="ECO:0000256" key="4">
    <source>
        <dbReference type="ARBA" id="ARBA00023004"/>
    </source>
</evidence>
<gene>
    <name evidence="8" type="ordered locus">Hoch_2678</name>
</gene>
<keyword evidence="4" id="KW-0408">Iron</keyword>
<proteinExistence type="inferred from homology"/>
<dbReference type="GO" id="GO:0051537">
    <property type="term" value="F:2 iron, 2 sulfur cluster binding"/>
    <property type="evidence" value="ECO:0007669"/>
    <property type="project" value="UniProtKB-KW"/>
</dbReference>
<dbReference type="STRING" id="502025.Hoch_2678"/>
<dbReference type="CDD" id="cd00207">
    <property type="entry name" value="fer2"/>
    <property type="match status" value="1"/>
</dbReference>
<evidence type="ECO:0000256" key="6">
    <source>
        <dbReference type="ARBA" id="ARBA00034078"/>
    </source>
</evidence>
<dbReference type="AlphaFoldDB" id="D0LM31"/>
<dbReference type="InterPro" id="IPR001041">
    <property type="entry name" value="2Fe-2S_ferredoxin-type"/>
</dbReference>
<evidence type="ECO:0000313" key="9">
    <source>
        <dbReference type="Proteomes" id="UP000001880"/>
    </source>
</evidence>
<evidence type="ECO:0000256" key="2">
    <source>
        <dbReference type="ARBA" id="ARBA00022714"/>
    </source>
</evidence>
<dbReference type="HOGENOM" id="CLU_082632_5_2_7"/>
<accession>D0LM31</accession>
<sequence length="104" mass="11620">MPTLTFLPDNTSVPFRDGERVFDVGRRAGLDINTACVGKGTCGLCRVRVVEGEEFLNPYTDEEQRHLGNVYHLTRVRLSCRAVAAGGDVTVDLSARKRKRSLRR</sequence>
<keyword evidence="5" id="KW-0411">Iron-sulfur</keyword>
<dbReference type="InterPro" id="IPR036010">
    <property type="entry name" value="2Fe-2S_ferredoxin-like_sf"/>
</dbReference>
<dbReference type="RefSeq" id="WP_012827817.1">
    <property type="nucleotide sequence ID" value="NC_013440.1"/>
</dbReference>
<evidence type="ECO:0000313" key="8">
    <source>
        <dbReference type="EMBL" id="ACY15209.1"/>
    </source>
</evidence>
<dbReference type="PROSITE" id="PS51085">
    <property type="entry name" value="2FE2S_FER_2"/>
    <property type="match status" value="1"/>
</dbReference>
<dbReference type="EMBL" id="CP001804">
    <property type="protein sequence ID" value="ACY15209.1"/>
    <property type="molecule type" value="Genomic_DNA"/>
</dbReference>
<evidence type="ECO:0000256" key="3">
    <source>
        <dbReference type="ARBA" id="ARBA00022723"/>
    </source>
</evidence>
<dbReference type="Proteomes" id="UP000001880">
    <property type="component" value="Chromosome"/>
</dbReference>
<reference evidence="8 9" key="1">
    <citation type="journal article" date="2010" name="Stand. Genomic Sci.">
        <title>Complete genome sequence of Haliangium ochraceum type strain (SMP-2).</title>
        <authorList>
            <consortium name="US DOE Joint Genome Institute (JGI-PGF)"/>
            <person name="Ivanova N."/>
            <person name="Daum C."/>
            <person name="Lang E."/>
            <person name="Abt B."/>
            <person name="Kopitz M."/>
            <person name="Saunders E."/>
            <person name="Lapidus A."/>
            <person name="Lucas S."/>
            <person name="Glavina Del Rio T."/>
            <person name="Nolan M."/>
            <person name="Tice H."/>
            <person name="Copeland A."/>
            <person name="Cheng J.F."/>
            <person name="Chen F."/>
            <person name="Bruce D."/>
            <person name="Goodwin L."/>
            <person name="Pitluck S."/>
            <person name="Mavromatis K."/>
            <person name="Pati A."/>
            <person name="Mikhailova N."/>
            <person name="Chen A."/>
            <person name="Palaniappan K."/>
            <person name="Land M."/>
            <person name="Hauser L."/>
            <person name="Chang Y.J."/>
            <person name="Jeffries C.D."/>
            <person name="Detter J.C."/>
            <person name="Brettin T."/>
            <person name="Rohde M."/>
            <person name="Goker M."/>
            <person name="Bristow J."/>
            <person name="Markowitz V."/>
            <person name="Eisen J.A."/>
            <person name="Hugenholtz P."/>
            <person name="Kyrpides N.C."/>
            <person name="Klenk H.P."/>
        </authorList>
    </citation>
    <scope>NUCLEOTIDE SEQUENCE [LARGE SCALE GENOMIC DNA]</scope>
    <source>
        <strain evidence="9">DSM 14365 / CIP 107738 / JCM 11303 / AJ 13395 / SMP-2</strain>
    </source>
</reference>
<dbReference type="GO" id="GO:0009055">
    <property type="term" value="F:electron transfer activity"/>
    <property type="evidence" value="ECO:0007669"/>
    <property type="project" value="TreeGrafter"/>
</dbReference>
<dbReference type="eggNOG" id="COG0633">
    <property type="taxonomic scope" value="Bacteria"/>
</dbReference>
<dbReference type="PANTHER" id="PTHR23426:SF65">
    <property type="entry name" value="FERREDOXIN-2, MITOCHONDRIAL"/>
    <property type="match status" value="1"/>
</dbReference>
<evidence type="ECO:0000256" key="5">
    <source>
        <dbReference type="ARBA" id="ARBA00023014"/>
    </source>
</evidence>
<feature type="domain" description="2Fe-2S ferredoxin-type" evidence="7">
    <location>
        <begin position="2"/>
        <end position="97"/>
    </location>
</feature>
<keyword evidence="2" id="KW-0001">2Fe-2S</keyword>
<dbReference type="SUPFAM" id="SSF54292">
    <property type="entry name" value="2Fe-2S ferredoxin-like"/>
    <property type="match status" value="1"/>
</dbReference>
<keyword evidence="9" id="KW-1185">Reference proteome</keyword>
<dbReference type="GO" id="GO:0046872">
    <property type="term" value="F:metal ion binding"/>
    <property type="evidence" value="ECO:0007669"/>
    <property type="project" value="UniProtKB-KW"/>
</dbReference>